<reference evidence="2" key="1">
    <citation type="submission" date="2021-06" db="EMBL/GenBank/DDBJ databases">
        <title>Comparative genomics, transcriptomics and evolutionary studies reveal genomic signatures of adaptation to plant cell wall in hemibiotrophic fungi.</title>
        <authorList>
            <consortium name="DOE Joint Genome Institute"/>
            <person name="Baroncelli R."/>
            <person name="Diaz J.F."/>
            <person name="Benocci T."/>
            <person name="Peng M."/>
            <person name="Battaglia E."/>
            <person name="Haridas S."/>
            <person name="Andreopoulos W."/>
            <person name="Labutti K."/>
            <person name="Pangilinan J."/>
            <person name="Floch G.L."/>
            <person name="Makela M.R."/>
            <person name="Henrissat B."/>
            <person name="Grigoriev I.V."/>
            <person name="Crouch J.A."/>
            <person name="De Vries R.P."/>
            <person name="Sukno S.A."/>
            <person name="Thon M.R."/>
        </authorList>
    </citation>
    <scope>NUCLEOTIDE SEQUENCE</scope>
    <source>
        <strain evidence="2">CBS 102054</strain>
    </source>
</reference>
<dbReference type="EMBL" id="JAHMHQ010000019">
    <property type="protein sequence ID" value="KAK1625595.1"/>
    <property type="molecule type" value="Genomic_DNA"/>
</dbReference>
<dbReference type="RefSeq" id="XP_060441590.1">
    <property type="nucleotide sequence ID" value="XM_060591016.1"/>
</dbReference>
<feature type="chain" id="PRO_5042491684" description="Secreted protein" evidence="1">
    <location>
        <begin position="20"/>
        <end position="70"/>
    </location>
</feature>
<protein>
    <recommendedName>
        <fullName evidence="4">Secreted protein</fullName>
    </recommendedName>
</protein>
<dbReference type="AlphaFoldDB" id="A0AAI9ZJ80"/>
<organism evidence="2 3">
    <name type="scientific">Colletotrichum phormii</name>
    <dbReference type="NCBI Taxonomy" id="359342"/>
    <lineage>
        <taxon>Eukaryota</taxon>
        <taxon>Fungi</taxon>
        <taxon>Dikarya</taxon>
        <taxon>Ascomycota</taxon>
        <taxon>Pezizomycotina</taxon>
        <taxon>Sordariomycetes</taxon>
        <taxon>Hypocreomycetidae</taxon>
        <taxon>Glomerellales</taxon>
        <taxon>Glomerellaceae</taxon>
        <taxon>Colletotrichum</taxon>
        <taxon>Colletotrichum acutatum species complex</taxon>
    </lineage>
</organism>
<accession>A0AAI9ZJ80</accession>
<evidence type="ECO:0000256" key="1">
    <source>
        <dbReference type="SAM" id="SignalP"/>
    </source>
</evidence>
<gene>
    <name evidence="2" type="ORF">BDP81DRAFT_435018</name>
</gene>
<name>A0AAI9ZJ80_9PEZI</name>
<keyword evidence="3" id="KW-1185">Reference proteome</keyword>
<dbReference type="Proteomes" id="UP001243989">
    <property type="component" value="Unassembled WGS sequence"/>
</dbReference>
<sequence length="70" mass="7563">MICAANDVWLLVMMGRAQSCVCVSVVAFAAWRLQGEVALLGHCEVLLGRKTKLRTLSVGTPAMSFHGVQM</sequence>
<dbReference type="GeneID" id="85475878"/>
<keyword evidence="1" id="KW-0732">Signal</keyword>
<proteinExistence type="predicted"/>
<evidence type="ECO:0000313" key="3">
    <source>
        <dbReference type="Proteomes" id="UP001243989"/>
    </source>
</evidence>
<feature type="signal peptide" evidence="1">
    <location>
        <begin position="1"/>
        <end position="19"/>
    </location>
</feature>
<comment type="caution">
    <text evidence="2">The sequence shown here is derived from an EMBL/GenBank/DDBJ whole genome shotgun (WGS) entry which is preliminary data.</text>
</comment>
<evidence type="ECO:0000313" key="2">
    <source>
        <dbReference type="EMBL" id="KAK1625595.1"/>
    </source>
</evidence>
<evidence type="ECO:0008006" key="4">
    <source>
        <dbReference type="Google" id="ProtNLM"/>
    </source>
</evidence>